<keyword evidence="3" id="KW-1185">Reference proteome</keyword>
<comment type="caution">
    <text evidence="2">The sequence shown here is derived from an EMBL/GenBank/DDBJ whole genome shotgun (WGS) entry which is preliminary data.</text>
</comment>
<evidence type="ECO:0000313" key="2">
    <source>
        <dbReference type="EMBL" id="EEI23552.1"/>
    </source>
</evidence>
<name>C0XM13_LENH9</name>
<gene>
    <name evidence="2" type="ORF">HMPREF0519_2274</name>
</gene>
<dbReference type="EMBL" id="ACGP01000188">
    <property type="protein sequence ID" value="EEI23552.1"/>
    <property type="molecule type" value="Genomic_DNA"/>
</dbReference>
<proteinExistence type="predicted"/>
<accession>C0XM13</accession>
<organism evidence="2 3">
    <name type="scientific">Lentilactobacillus hilgardii (strain ATCC 8290 / DSM 20176 / CCUG 30140 / JCM 1155 / KCTC 3500 / NBRC 15886 / NCIMB 8040 / NRRL B-1843 / 9)</name>
    <dbReference type="NCBI Taxonomy" id="1423757"/>
    <lineage>
        <taxon>Bacteria</taxon>
        <taxon>Bacillati</taxon>
        <taxon>Bacillota</taxon>
        <taxon>Bacilli</taxon>
        <taxon>Lactobacillales</taxon>
        <taxon>Lactobacillaceae</taxon>
        <taxon>Lentilactobacillus</taxon>
    </lineage>
</organism>
<evidence type="ECO:0000256" key="1">
    <source>
        <dbReference type="SAM" id="MobiDB-lite"/>
    </source>
</evidence>
<evidence type="ECO:0008006" key="4">
    <source>
        <dbReference type="Google" id="ProtNLM"/>
    </source>
</evidence>
<evidence type="ECO:0000313" key="3">
    <source>
        <dbReference type="Proteomes" id="UP000003752"/>
    </source>
</evidence>
<reference evidence="2 3" key="1">
    <citation type="submission" date="2009-01" db="EMBL/GenBank/DDBJ databases">
        <authorList>
            <person name="Qin X."/>
            <person name="Bachman B."/>
            <person name="Battles P."/>
            <person name="Bell A."/>
            <person name="Bess C."/>
            <person name="Bickham C."/>
            <person name="Chaboub L."/>
            <person name="Chen D."/>
            <person name="Coyle M."/>
            <person name="Deiros D.R."/>
            <person name="Dinh H."/>
            <person name="Forbes L."/>
            <person name="Fowler G."/>
            <person name="Francisco L."/>
            <person name="Fu Q."/>
            <person name="Gubbala S."/>
            <person name="Hale W."/>
            <person name="Han Y."/>
            <person name="Hemphill L."/>
            <person name="Highlander S.K."/>
            <person name="Hirani K."/>
            <person name="Hogues M."/>
            <person name="Jackson L."/>
            <person name="Jakkamsetti A."/>
            <person name="Javaid M."/>
            <person name="Jiang H."/>
            <person name="Korchina V."/>
            <person name="Kovar C."/>
            <person name="Lara F."/>
            <person name="Lee S."/>
            <person name="Mata R."/>
            <person name="Mathew T."/>
            <person name="Moen C."/>
            <person name="Morales K."/>
            <person name="Munidasa M."/>
            <person name="Nazareth L."/>
            <person name="Ngo R."/>
            <person name="Nguyen L."/>
            <person name="Okwuonu G."/>
            <person name="Ongeri F."/>
            <person name="Patil S."/>
            <person name="Petrosino J."/>
            <person name="Pham C."/>
            <person name="Pham P."/>
            <person name="Pu L.-L."/>
            <person name="Puazo M."/>
            <person name="Raj R."/>
            <person name="Reid J."/>
            <person name="Rouhana J."/>
            <person name="Saada N."/>
            <person name="Shang Y."/>
            <person name="Simmons D."/>
            <person name="Thornton R."/>
            <person name="Warren J."/>
            <person name="Weissenberger G."/>
            <person name="Zhang J."/>
            <person name="Zhang L."/>
            <person name="Zhou C."/>
            <person name="Zhu D."/>
            <person name="Muzny D."/>
            <person name="Worley K."/>
            <person name="Gibbs R."/>
        </authorList>
    </citation>
    <scope>NUCLEOTIDE SEQUENCE [LARGE SCALE GENOMIC DNA]</scope>
    <source>
        <strain evidence="3">ATCC 8290 / DSM 20176 / CCUG 30140 / JCM 1155 / KCTC 3500 / NBRC 15886 / NCIMB 8040 / NRRL B-1843 / 9</strain>
    </source>
</reference>
<sequence length="130" mass="14687">MNILSFIFKNLKHSFLLDTMRLNSYIIIIIDFHGGNHLTEQDHKQAYEQMKENGIPLSEHIDTVTTVFKVIADQTRMRILLALSETSLSVKNCRYLNNESIQHLPPTSGVKGQSTGKGNTARETNSLSIN</sequence>
<dbReference type="HOGENOM" id="CLU_097806_7_3_9"/>
<dbReference type="Proteomes" id="UP000003752">
    <property type="component" value="Unassembled WGS sequence"/>
</dbReference>
<dbReference type="AlphaFoldDB" id="C0XM13"/>
<protein>
    <recommendedName>
        <fullName evidence="4">HTH arsR-type domain-containing protein</fullName>
    </recommendedName>
</protein>
<feature type="compositionally biased region" description="Polar residues" evidence="1">
    <location>
        <begin position="110"/>
        <end position="130"/>
    </location>
</feature>
<feature type="region of interest" description="Disordered" evidence="1">
    <location>
        <begin position="104"/>
        <end position="130"/>
    </location>
</feature>